<dbReference type="GO" id="GO:0006166">
    <property type="term" value="P:purine ribonucleoside salvage"/>
    <property type="evidence" value="ECO:0007669"/>
    <property type="project" value="UniProtKB-UniRule"/>
</dbReference>
<dbReference type="PANTHER" id="PTHR42679:SF2">
    <property type="entry name" value="S-METHYL-5'-THIOADENOSINE PHOSPHORYLASE"/>
    <property type="match status" value="1"/>
</dbReference>
<dbReference type="HAMAP" id="MF_01963">
    <property type="entry name" value="MTAP"/>
    <property type="match status" value="1"/>
</dbReference>
<dbReference type="PANTHER" id="PTHR42679">
    <property type="entry name" value="S-METHYL-5'-THIOADENOSINE PHOSPHORYLASE"/>
    <property type="match status" value="1"/>
</dbReference>
<reference evidence="7 8" key="1">
    <citation type="submission" date="2018-09" db="EMBL/GenBank/DDBJ databases">
        <title>Discovery and Ecogenomic Context for Candidatus Cryosericales, a Global Caldiserica Order Active in Thawing Permafrost.</title>
        <authorList>
            <person name="Martinez M.A."/>
            <person name="Woodcroft B.J."/>
            <person name="Ignacio Espinoza J.C."/>
            <person name="Zayed A."/>
            <person name="Singleton C.M."/>
            <person name="Boyd J."/>
            <person name="Li Y.-F."/>
            <person name="Purvine S."/>
            <person name="Maughan H."/>
            <person name="Hodgkins S.B."/>
            <person name="Anderson D."/>
            <person name="Sederholm M."/>
            <person name="Temperton B."/>
            <person name="Saleska S.R."/>
            <person name="Tyson G.W."/>
            <person name="Rich V.I."/>
        </authorList>
    </citation>
    <scope>NUCLEOTIDE SEQUENCE [LARGE SCALE GENOMIC DNA]</scope>
    <source>
        <strain evidence="6 8">SMC5</strain>
        <strain evidence="5 7">SMC6</strain>
    </source>
</reference>
<accession>A0A398DGN5</accession>
<evidence type="ECO:0000313" key="6">
    <source>
        <dbReference type="EMBL" id="RIE11338.1"/>
    </source>
</evidence>
<dbReference type="UniPathway" id="UPA00606"/>
<keyword evidence="2 3" id="KW-0808">Transferase</keyword>
<feature type="binding site" evidence="3">
    <location>
        <position position="183"/>
    </location>
    <ligand>
        <name>phosphate</name>
        <dbReference type="ChEBI" id="CHEBI:43474"/>
    </ligand>
</feature>
<dbReference type="GO" id="GO:0017061">
    <property type="term" value="F:S-methyl-5-thioadenosine phosphorylase activity"/>
    <property type="evidence" value="ECO:0007669"/>
    <property type="project" value="InterPro"/>
</dbReference>
<evidence type="ECO:0000313" key="5">
    <source>
        <dbReference type="EMBL" id="RIE09543.1"/>
    </source>
</evidence>
<feature type="site" description="Important for substrate specificity" evidence="3">
    <location>
        <position position="164"/>
    </location>
</feature>
<accession>A0A398D3Y2</accession>
<dbReference type="AlphaFoldDB" id="A0A398D3Y2"/>
<feature type="site" description="Important for substrate specificity" evidence="3">
    <location>
        <position position="218"/>
    </location>
</feature>
<sequence>MSRPVGLIVDTGVDSVQVLSDASLASIKTPFGDVSYARGSMGDVDVCILKRHGEGHVVPPHLINYRANIMALYMLGVEKVVTTSAVGSLKRSIAPGSYALMDGFLDFTKVRVQTFFEIGKVVHTDMTHPYSAAITDVLATEMLALGLSLQTGEVYVAAEGPRFESPQEVRMYATMGGSVVGMTGLPEVTLAREAGIEYQTIAIVTNYAAGMGTSLLTHKEVLGAMAAASTSLVEVLRRSLPRIAQLPAGRADDEQPLDFLLNS</sequence>
<dbReference type="EMBL" id="QXIU01000114">
    <property type="protein sequence ID" value="RIE11338.1"/>
    <property type="molecule type" value="Genomic_DNA"/>
</dbReference>
<feature type="binding site" evidence="3">
    <location>
        <begin position="84"/>
        <end position="85"/>
    </location>
    <ligand>
        <name>phosphate</name>
        <dbReference type="ChEBI" id="CHEBI:43474"/>
    </ligand>
</feature>
<dbReference type="Pfam" id="PF01048">
    <property type="entry name" value="PNP_UDP_1"/>
    <property type="match status" value="1"/>
</dbReference>
<feature type="binding site" evidence="3">
    <location>
        <begin position="51"/>
        <end position="52"/>
    </location>
    <ligand>
        <name>phosphate</name>
        <dbReference type="ChEBI" id="CHEBI:43474"/>
    </ligand>
</feature>
<comment type="caution">
    <text evidence="5">The sequence shown here is derived from an EMBL/GenBank/DDBJ whole genome shotgun (WGS) entry which is preliminary data.</text>
</comment>
<dbReference type="Proteomes" id="UP000266260">
    <property type="component" value="Unassembled WGS sequence"/>
</dbReference>
<gene>
    <name evidence="6" type="ORF">SMC5_04675</name>
    <name evidence="5" type="ORF">SMC6_02620</name>
</gene>
<keyword evidence="1 3" id="KW-0328">Glycosyltransferase</keyword>
<comment type="pathway">
    <text evidence="3">Purine metabolism; purine nucleoside salvage.</text>
</comment>
<comment type="function">
    <text evidence="3">Purine nucleoside phosphorylase which is highly specific for 6-oxopurine nucleosides. Cleaves guanosine or inosine to respective bases and sugar-1-phosphate molecules. Involved in purine salvage.</text>
</comment>
<comment type="similarity">
    <text evidence="3">Belongs to the PNP/MTAP phosphorylase family. MTAP subfamily.</text>
</comment>
<comment type="miscellaneous">
    <text evidence="3">Although this enzyme belongs to the family of MTA phosphorylases based on sequence homology, it has been shown that conserved amino acid substitutions in the substrate binding pocket convert the substrate specificity of this enzyme from 6-aminopurines to 6-oxopurines.</text>
</comment>
<dbReference type="InterPro" id="IPR000845">
    <property type="entry name" value="Nucleoside_phosphorylase_d"/>
</dbReference>
<dbReference type="InterPro" id="IPR018099">
    <property type="entry name" value="Purine_phosphorylase-2_CS"/>
</dbReference>
<feature type="domain" description="Nucleoside phosphorylase" evidence="4">
    <location>
        <begin position="5"/>
        <end position="240"/>
    </location>
</feature>
<comment type="catalytic activity">
    <reaction evidence="3">
        <text>a purine D-ribonucleoside + phosphate = a purine nucleobase + alpha-D-ribose 1-phosphate</text>
        <dbReference type="Rhea" id="RHEA:19805"/>
        <dbReference type="ChEBI" id="CHEBI:26386"/>
        <dbReference type="ChEBI" id="CHEBI:43474"/>
        <dbReference type="ChEBI" id="CHEBI:57720"/>
        <dbReference type="ChEBI" id="CHEBI:142355"/>
        <dbReference type="EC" id="2.4.2.1"/>
    </reaction>
</comment>
<feature type="binding site" evidence="3">
    <location>
        <position position="11"/>
    </location>
    <ligand>
        <name>phosphate</name>
        <dbReference type="ChEBI" id="CHEBI:43474"/>
    </ligand>
</feature>
<dbReference type="EC" id="2.4.2.1" evidence="3"/>
<proteinExistence type="inferred from homology"/>
<dbReference type="EMBL" id="QXIT01000047">
    <property type="protein sequence ID" value="RIE09543.1"/>
    <property type="molecule type" value="Genomic_DNA"/>
</dbReference>
<comment type="subunit">
    <text evidence="3">Homohexamer. Dimer of a homotrimer.</text>
</comment>
<feature type="binding site" evidence="3">
    <location>
        <begin position="206"/>
        <end position="208"/>
    </location>
    <ligand>
        <name>substrate</name>
    </ligand>
</feature>
<evidence type="ECO:0000256" key="1">
    <source>
        <dbReference type="ARBA" id="ARBA00022676"/>
    </source>
</evidence>
<evidence type="ECO:0000313" key="8">
    <source>
        <dbReference type="Proteomes" id="UP000266489"/>
    </source>
</evidence>
<dbReference type="CDD" id="cd09010">
    <property type="entry name" value="MTAP_SsMTAPII_like_MTIP"/>
    <property type="match status" value="1"/>
</dbReference>
<organism evidence="5 7">
    <name type="scientific">Candidatus Cryosericum odellii</name>
    <dbReference type="NCBI Taxonomy" id="2290917"/>
    <lineage>
        <taxon>Bacteria</taxon>
        <taxon>Pseudomonadati</taxon>
        <taxon>Caldisericota/Cryosericota group</taxon>
        <taxon>Candidatus Cryosericota</taxon>
        <taxon>Candidatus Cryosericia</taxon>
        <taxon>Candidatus Cryosericales</taxon>
        <taxon>Candidatus Cryosericaceae</taxon>
        <taxon>Candidatus Cryosericum</taxon>
    </lineage>
</organism>
<dbReference type="Proteomes" id="UP000266489">
    <property type="component" value="Unassembled WGS sequence"/>
</dbReference>
<dbReference type="InterPro" id="IPR010044">
    <property type="entry name" value="MTAP"/>
</dbReference>
<dbReference type="GO" id="GO:0019509">
    <property type="term" value="P:L-methionine salvage from methylthioadenosine"/>
    <property type="evidence" value="ECO:0007669"/>
    <property type="project" value="TreeGrafter"/>
</dbReference>
<feature type="binding site" evidence="3">
    <location>
        <position position="182"/>
    </location>
    <ligand>
        <name>substrate</name>
    </ligand>
</feature>
<dbReference type="SUPFAM" id="SSF53167">
    <property type="entry name" value="Purine and uridine phosphorylases"/>
    <property type="match status" value="1"/>
</dbReference>
<name>A0A398D3Y2_9BACT</name>
<evidence type="ECO:0000259" key="4">
    <source>
        <dbReference type="Pfam" id="PF01048"/>
    </source>
</evidence>
<evidence type="ECO:0000256" key="3">
    <source>
        <dbReference type="HAMAP-Rule" id="MF_01963"/>
    </source>
</evidence>
<protein>
    <recommendedName>
        <fullName evidence="3">Probable 6-oxopurine nucleoside phosphorylase</fullName>
        <ecNumber evidence="3">2.4.2.1</ecNumber>
    </recommendedName>
    <alternativeName>
        <fullName evidence="3">Purine nucleoside phosphorylase</fullName>
        <shortName evidence="3">PNP</shortName>
    </alternativeName>
</protein>
<dbReference type="Gene3D" id="3.40.50.1580">
    <property type="entry name" value="Nucleoside phosphorylase domain"/>
    <property type="match status" value="1"/>
</dbReference>
<dbReference type="OrthoDB" id="1523230at2"/>
<dbReference type="InterPro" id="IPR035994">
    <property type="entry name" value="Nucleoside_phosphorylase_sf"/>
</dbReference>
<dbReference type="PROSITE" id="PS01240">
    <property type="entry name" value="PNP_MTAP_2"/>
    <property type="match status" value="1"/>
</dbReference>
<dbReference type="GO" id="GO:0005829">
    <property type="term" value="C:cytosol"/>
    <property type="evidence" value="ECO:0007669"/>
    <property type="project" value="TreeGrafter"/>
</dbReference>
<keyword evidence="7" id="KW-1185">Reference proteome</keyword>
<evidence type="ECO:0000313" key="7">
    <source>
        <dbReference type="Proteomes" id="UP000266260"/>
    </source>
</evidence>
<evidence type="ECO:0000256" key="2">
    <source>
        <dbReference type="ARBA" id="ARBA00022679"/>
    </source>
</evidence>
<keyword evidence="3" id="KW-0660">Purine salvage</keyword>
<dbReference type="RefSeq" id="WP_119119795.1">
    <property type="nucleotide sequence ID" value="NZ_QXIT01000047.1"/>
</dbReference>